<evidence type="ECO:0000313" key="7">
    <source>
        <dbReference type="EMBL" id="MFD2822754.1"/>
    </source>
</evidence>
<comment type="caution">
    <text evidence="7">The sequence shown here is derived from an EMBL/GenBank/DDBJ whole genome shotgun (WGS) entry which is preliminary data.</text>
</comment>
<evidence type="ECO:0000256" key="6">
    <source>
        <dbReference type="PIRNR" id="PIRNR002030"/>
    </source>
</evidence>
<comment type="similarity">
    <text evidence="1 6">Belongs to the truncated hemoglobin family. Group I subfamily.</text>
</comment>
<dbReference type="RefSeq" id="WP_183485906.1">
    <property type="nucleotide sequence ID" value="NZ_JBHUOV010000001.1"/>
</dbReference>
<dbReference type="InterPro" id="IPR009050">
    <property type="entry name" value="Globin-like_sf"/>
</dbReference>
<keyword evidence="2 6" id="KW-0813">Transport</keyword>
<proteinExistence type="inferred from homology"/>
<evidence type="ECO:0000256" key="2">
    <source>
        <dbReference type="ARBA" id="ARBA00022448"/>
    </source>
</evidence>
<dbReference type="Pfam" id="PF01152">
    <property type="entry name" value="Bac_globin"/>
    <property type="match status" value="1"/>
</dbReference>
<dbReference type="Proteomes" id="UP001597533">
    <property type="component" value="Unassembled WGS sequence"/>
</dbReference>
<evidence type="ECO:0000256" key="1">
    <source>
        <dbReference type="ARBA" id="ARBA00009660"/>
    </source>
</evidence>
<dbReference type="CDD" id="cd00454">
    <property type="entry name" value="TrHb1_N"/>
    <property type="match status" value="1"/>
</dbReference>
<gene>
    <name evidence="7" type="ORF">ACFS5M_03675</name>
</gene>
<dbReference type="InterPro" id="IPR016339">
    <property type="entry name" value="Hemoglobin_trunc_I"/>
</dbReference>
<dbReference type="SUPFAM" id="SSF46458">
    <property type="entry name" value="Globin-like"/>
    <property type="match status" value="1"/>
</dbReference>
<reference evidence="8" key="1">
    <citation type="journal article" date="2019" name="Int. J. Syst. Evol. Microbiol.">
        <title>The Global Catalogue of Microorganisms (GCM) 10K type strain sequencing project: providing services to taxonomists for standard genome sequencing and annotation.</title>
        <authorList>
            <consortium name="The Broad Institute Genomics Platform"/>
            <consortium name="The Broad Institute Genome Sequencing Center for Infectious Disease"/>
            <person name="Wu L."/>
            <person name="Ma J."/>
        </authorList>
    </citation>
    <scope>NUCLEOTIDE SEQUENCE [LARGE SCALE GENOMIC DNA]</scope>
    <source>
        <strain evidence="8">KCTC 32141</strain>
    </source>
</reference>
<dbReference type="PIRSF" id="PIRSF002030">
    <property type="entry name" value="Globin_Protozoa/Cyanobacteria"/>
    <property type="match status" value="1"/>
</dbReference>
<dbReference type="EMBL" id="JBHUOV010000001">
    <property type="protein sequence ID" value="MFD2822754.1"/>
    <property type="molecule type" value="Genomic_DNA"/>
</dbReference>
<dbReference type="InterPro" id="IPR012292">
    <property type="entry name" value="Globin/Proto"/>
</dbReference>
<keyword evidence="4 6" id="KW-0479">Metal-binding</keyword>
<sequence>MTTHQSLLHRLGGEDAVNAAVDLFYKKVLADDIINSYFKHTNMQSQAVKQKMFLSHVFGGKDTYNGKSLRQAHKYMKLENKHFEAVAKHLLATLHELKVNSDVIAEVALTVYKSKDDVLNIKT</sequence>
<evidence type="ECO:0000256" key="5">
    <source>
        <dbReference type="ARBA" id="ARBA00023004"/>
    </source>
</evidence>
<dbReference type="Gene3D" id="1.10.490.10">
    <property type="entry name" value="Globins"/>
    <property type="match status" value="1"/>
</dbReference>
<keyword evidence="8" id="KW-1185">Reference proteome</keyword>
<keyword evidence="6" id="KW-0561">Oxygen transport</keyword>
<accession>A0ABW5WKH5</accession>
<organism evidence="7 8">
    <name type="scientific">Lacinutrix iliipiscaria</name>
    <dbReference type="NCBI Taxonomy" id="1230532"/>
    <lineage>
        <taxon>Bacteria</taxon>
        <taxon>Pseudomonadati</taxon>
        <taxon>Bacteroidota</taxon>
        <taxon>Flavobacteriia</taxon>
        <taxon>Flavobacteriales</taxon>
        <taxon>Flavobacteriaceae</taxon>
        <taxon>Lacinutrix</taxon>
    </lineage>
</organism>
<evidence type="ECO:0000256" key="3">
    <source>
        <dbReference type="ARBA" id="ARBA00022617"/>
    </source>
</evidence>
<protein>
    <recommendedName>
        <fullName evidence="6">Group 1 truncated hemoglobin</fullName>
    </recommendedName>
</protein>
<keyword evidence="5 6" id="KW-0408">Iron</keyword>
<evidence type="ECO:0000313" key="8">
    <source>
        <dbReference type="Proteomes" id="UP001597533"/>
    </source>
</evidence>
<evidence type="ECO:0000256" key="4">
    <source>
        <dbReference type="ARBA" id="ARBA00022723"/>
    </source>
</evidence>
<comment type="cofactor">
    <cofactor evidence="6">
        <name>heme</name>
        <dbReference type="ChEBI" id="CHEBI:30413"/>
    </cofactor>
</comment>
<dbReference type="InterPro" id="IPR001486">
    <property type="entry name" value="Hemoglobin_trunc"/>
</dbReference>
<name>A0ABW5WKH5_9FLAO</name>
<keyword evidence="3 6" id="KW-0349">Heme</keyword>